<evidence type="ECO:0000313" key="5">
    <source>
        <dbReference type="Proteomes" id="UP000315783"/>
    </source>
</evidence>
<reference evidence="4 5" key="1">
    <citation type="journal article" date="2019" name="Appl. Microbiol. Biotechnol.">
        <title>Genome sequence of Isaria javanica and comparative genome analysis insights into family S53 peptidase evolution in fungal entomopathogens.</title>
        <authorList>
            <person name="Lin R."/>
            <person name="Zhang X."/>
            <person name="Xin B."/>
            <person name="Zou M."/>
            <person name="Gao Y."/>
            <person name="Qin F."/>
            <person name="Hu Q."/>
            <person name="Xie B."/>
            <person name="Cheng X."/>
        </authorList>
    </citation>
    <scope>NUCLEOTIDE SEQUENCE [LARGE SCALE GENOMIC DNA]</scope>
    <source>
        <strain evidence="4 5">IJ1G</strain>
    </source>
</reference>
<organism evidence="4 5">
    <name type="scientific">Cordyceps javanica</name>
    <dbReference type="NCBI Taxonomy" id="43265"/>
    <lineage>
        <taxon>Eukaryota</taxon>
        <taxon>Fungi</taxon>
        <taxon>Dikarya</taxon>
        <taxon>Ascomycota</taxon>
        <taxon>Pezizomycotina</taxon>
        <taxon>Sordariomycetes</taxon>
        <taxon>Hypocreomycetidae</taxon>
        <taxon>Hypocreales</taxon>
        <taxon>Cordycipitaceae</taxon>
        <taxon>Cordyceps</taxon>
    </lineage>
</organism>
<protein>
    <submittedName>
        <fullName evidence="4">F-box and wd40 domain-containing protein</fullName>
    </submittedName>
</protein>
<dbReference type="Proteomes" id="UP000315783">
    <property type="component" value="Unassembled WGS sequence"/>
</dbReference>
<gene>
    <name evidence="4" type="ORF">IF1G_10566</name>
</gene>
<dbReference type="EMBL" id="SPUK01000023">
    <property type="protein sequence ID" value="TQV90823.1"/>
    <property type="molecule type" value="Genomic_DNA"/>
</dbReference>
<sequence length="446" mass="49040">MSDDYMDFDRFIETFELNLDKEFVCDDGAASWAPSANSGLQHWGDERDVFELNNDDPVSELAEKPSAELAVSPDGKLMAVATNCVVRIYAVESKVLKAEFHGHQDTIQAVRLWKLPNDEAKDDAKDDPGYVVLSQDSEPAGADGVISAWYLDGDGNRVGDAENPIQFEGRFLSGSANALRCDGTHFLHSDRSVTTQSWSRPSEWLPQLVVRSLSDPRTEVCRLKGHQDSIQWASWSPTDPNVIASASWDASCRIWNAATGACVHSIGAAGSQNCAGAFSPDGERIVFAGGRGQSGAPDAAIYSVATGNSIQEAEMPGLRGRSAQLTWSPEGDVIALAAVRSVILWDVGTNSSTEIVKLHSSGSLRDEFCDITSLKWLGRTGSKLLVRLTDHSLLIWDRQRNWKWRLQRPPGLRRLASLSSAEAFLEEDNKLICLDGDWRMRTWELD</sequence>
<dbReference type="InterPro" id="IPR036322">
    <property type="entry name" value="WD40_repeat_dom_sf"/>
</dbReference>
<evidence type="ECO:0000313" key="4">
    <source>
        <dbReference type="EMBL" id="TQV90823.1"/>
    </source>
</evidence>
<dbReference type="PROSITE" id="PS50294">
    <property type="entry name" value="WD_REPEATS_REGION"/>
    <property type="match status" value="1"/>
</dbReference>
<dbReference type="Gene3D" id="2.130.10.10">
    <property type="entry name" value="YVTN repeat-like/Quinoprotein amine dehydrogenase"/>
    <property type="match status" value="3"/>
</dbReference>
<keyword evidence="2" id="KW-0677">Repeat</keyword>
<dbReference type="SMART" id="SM00320">
    <property type="entry name" value="WD40"/>
    <property type="match status" value="5"/>
</dbReference>
<dbReference type="SUPFAM" id="SSF50978">
    <property type="entry name" value="WD40 repeat-like"/>
    <property type="match status" value="1"/>
</dbReference>
<dbReference type="Pfam" id="PF07676">
    <property type="entry name" value="PD40"/>
    <property type="match status" value="1"/>
</dbReference>
<dbReference type="PANTHER" id="PTHR19879">
    <property type="entry name" value="TRANSCRIPTION INITIATION FACTOR TFIID"/>
    <property type="match status" value="1"/>
</dbReference>
<dbReference type="PROSITE" id="PS50082">
    <property type="entry name" value="WD_REPEATS_2"/>
    <property type="match status" value="1"/>
</dbReference>
<dbReference type="PROSITE" id="PS00678">
    <property type="entry name" value="WD_REPEATS_1"/>
    <property type="match status" value="1"/>
</dbReference>
<comment type="caution">
    <text evidence="4">The sequence shown here is derived from an EMBL/GenBank/DDBJ whole genome shotgun (WGS) entry which is preliminary data.</text>
</comment>
<name>A0A545UMZ1_9HYPO</name>
<evidence type="ECO:0000256" key="1">
    <source>
        <dbReference type="ARBA" id="ARBA00022574"/>
    </source>
</evidence>
<evidence type="ECO:0000256" key="3">
    <source>
        <dbReference type="PROSITE-ProRule" id="PRU00221"/>
    </source>
</evidence>
<dbReference type="OrthoDB" id="1367865at2759"/>
<proteinExistence type="predicted"/>
<dbReference type="STRING" id="43265.A0A545UMZ1"/>
<dbReference type="InterPro" id="IPR011659">
    <property type="entry name" value="WD40"/>
</dbReference>
<dbReference type="AlphaFoldDB" id="A0A545UMZ1"/>
<feature type="repeat" description="WD" evidence="3">
    <location>
        <begin position="223"/>
        <end position="265"/>
    </location>
</feature>
<evidence type="ECO:0000256" key="2">
    <source>
        <dbReference type="ARBA" id="ARBA00022737"/>
    </source>
</evidence>
<dbReference type="Pfam" id="PF00400">
    <property type="entry name" value="WD40"/>
    <property type="match status" value="1"/>
</dbReference>
<keyword evidence="5" id="KW-1185">Reference proteome</keyword>
<keyword evidence="1 3" id="KW-0853">WD repeat</keyword>
<accession>A0A545UMZ1</accession>
<dbReference type="PANTHER" id="PTHR19879:SF9">
    <property type="entry name" value="TRANSCRIPTION INITIATION FACTOR TFIID SUBUNIT 5"/>
    <property type="match status" value="1"/>
</dbReference>
<dbReference type="InterPro" id="IPR019775">
    <property type="entry name" value="WD40_repeat_CS"/>
</dbReference>
<dbReference type="InterPro" id="IPR001680">
    <property type="entry name" value="WD40_rpt"/>
</dbReference>
<dbReference type="InterPro" id="IPR015943">
    <property type="entry name" value="WD40/YVTN_repeat-like_dom_sf"/>
</dbReference>